<comment type="function">
    <text evidence="16">Putative 5'-&gt;3' double-stranded DNA exonuclease which may also contain a cryptic 3'-&gt;5' double-stranded DNA exonuclease activity. May be involved in DNA mismatch repair (MMR).</text>
</comment>
<keyword evidence="7" id="KW-0227">DNA damage</keyword>
<dbReference type="SMART" id="SM00279">
    <property type="entry name" value="HhH2"/>
    <property type="match status" value="1"/>
</dbReference>
<evidence type="ECO:0000256" key="11">
    <source>
        <dbReference type="ARBA" id="ARBA00022842"/>
    </source>
</evidence>
<dbReference type="EMBL" id="JAWXYG010000011">
    <property type="protein sequence ID" value="KAK4259474.1"/>
    <property type="molecule type" value="Genomic_DNA"/>
</dbReference>
<proteinExistence type="inferred from homology"/>
<dbReference type="SMART" id="SM00484">
    <property type="entry name" value="XPGI"/>
    <property type="match status" value="1"/>
</dbReference>
<comment type="cofactor">
    <cofactor evidence="1">
        <name>Mg(2+)</name>
        <dbReference type="ChEBI" id="CHEBI:18420"/>
    </cofactor>
</comment>
<keyword evidence="6" id="KW-0479">Metal-binding</keyword>
<feature type="compositionally biased region" description="Polar residues" evidence="17">
    <location>
        <begin position="393"/>
        <end position="407"/>
    </location>
</feature>
<keyword evidence="15" id="KW-0539">Nucleus</keyword>
<dbReference type="PROSITE" id="PS00841">
    <property type="entry name" value="XPG_1"/>
    <property type="match status" value="1"/>
</dbReference>
<evidence type="ECO:0000256" key="1">
    <source>
        <dbReference type="ARBA" id="ARBA00001946"/>
    </source>
</evidence>
<comment type="subcellular location">
    <subcellularLocation>
        <location evidence="2">Nucleus</location>
    </subcellularLocation>
</comment>
<protein>
    <recommendedName>
        <fullName evidence="4">Exonuclease 1</fullName>
    </recommendedName>
</protein>
<feature type="domain" description="XPG-I" evidence="18">
    <location>
        <begin position="138"/>
        <end position="208"/>
    </location>
</feature>
<dbReference type="GO" id="GO:0046872">
    <property type="term" value="F:metal ion binding"/>
    <property type="evidence" value="ECO:0007669"/>
    <property type="project" value="UniProtKB-KW"/>
</dbReference>
<keyword evidence="11" id="KW-0460">Magnesium</keyword>
<dbReference type="InterPro" id="IPR029060">
    <property type="entry name" value="PIN-like_dom_sf"/>
</dbReference>
<keyword evidence="13" id="KW-0238">DNA-binding</keyword>
<dbReference type="CDD" id="cd09857">
    <property type="entry name" value="PIN_EXO1"/>
    <property type="match status" value="1"/>
</dbReference>
<dbReference type="GO" id="GO:0017108">
    <property type="term" value="F:5'-flap endonuclease activity"/>
    <property type="evidence" value="ECO:0007669"/>
    <property type="project" value="TreeGrafter"/>
</dbReference>
<dbReference type="InterPro" id="IPR037315">
    <property type="entry name" value="EXO1_H3TH"/>
</dbReference>
<dbReference type="FunFam" id="3.40.50.1010:FF:000002">
    <property type="entry name" value="Exonuclease 1, putative"/>
    <property type="match status" value="1"/>
</dbReference>
<dbReference type="GO" id="GO:0006281">
    <property type="term" value="P:DNA repair"/>
    <property type="evidence" value="ECO:0007669"/>
    <property type="project" value="UniProtKB-KW"/>
</dbReference>
<name>A0AAE1JUA1_9FABA</name>
<dbReference type="GO" id="GO:0005634">
    <property type="term" value="C:nucleus"/>
    <property type="evidence" value="ECO:0007669"/>
    <property type="project" value="UniProtKB-SubCell"/>
</dbReference>
<dbReference type="InterPro" id="IPR044752">
    <property type="entry name" value="PIN-like_EXO1"/>
</dbReference>
<evidence type="ECO:0000256" key="16">
    <source>
        <dbReference type="ARBA" id="ARBA00060210"/>
    </source>
</evidence>
<evidence type="ECO:0000256" key="8">
    <source>
        <dbReference type="ARBA" id="ARBA00022769"/>
    </source>
</evidence>
<dbReference type="Proteomes" id="UP001293593">
    <property type="component" value="Unassembled WGS sequence"/>
</dbReference>
<dbReference type="InterPro" id="IPR036279">
    <property type="entry name" value="5-3_exonuclease_C_sf"/>
</dbReference>
<reference evidence="20" key="1">
    <citation type="submission" date="2023-10" db="EMBL/GenBank/DDBJ databases">
        <title>Chromosome-level genome of the transformable northern wattle, Acacia crassicarpa.</title>
        <authorList>
            <person name="Massaro I."/>
            <person name="Sinha N.R."/>
            <person name="Poethig S."/>
            <person name="Leichty A.R."/>
        </authorList>
    </citation>
    <scope>NUCLEOTIDE SEQUENCE</scope>
    <source>
        <strain evidence="20">Acra3RX</strain>
        <tissue evidence="20">Leaf</tissue>
    </source>
</reference>
<feature type="region of interest" description="Disordered" evidence="17">
    <location>
        <begin position="692"/>
        <end position="728"/>
    </location>
</feature>
<gene>
    <name evidence="20" type="ORF">QN277_005800</name>
</gene>
<dbReference type="InterPro" id="IPR019974">
    <property type="entry name" value="XPG_CS"/>
</dbReference>
<evidence type="ECO:0000256" key="4">
    <source>
        <dbReference type="ARBA" id="ARBA00020324"/>
    </source>
</evidence>
<dbReference type="InterPro" id="IPR006084">
    <property type="entry name" value="XPG/Rad2"/>
</dbReference>
<dbReference type="Gene3D" id="3.40.50.1010">
    <property type="entry name" value="5'-nuclease"/>
    <property type="match status" value="1"/>
</dbReference>
<dbReference type="SMART" id="SM00485">
    <property type="entry name" value="XPGN"/>
    <property type="match status" value="1"/>
</dbReference>
<keyword evidence="14" id="KW-0234">DNA repair</keyword>
<dbReference type="FunFam" id="1.10.150.20:FF:000011">
    <property type="entry name" value="exonuclease 1"/>
    <property type="match status" value="1"/>
</dbReference>
<dbReference type="InterPro" id="IPR006086">
    <property type="entry name" value="XPG-I_dom"/>
</dbReference>
<evidence type="ECO:0000259" key="19">
    <source>
        <dbReference type="SMART" id="SM00485"/>
    </source>
</evidence>
<evidence type="ECO:0000256" key="6">
    <source>
        <dbReference type="ARBA" id="ARBA00022723"/>
    </source>
</evidence>
<evidence type="ECO:0000256" key="9">
    <source>
        <dbReference type="ARBA" id="ARBA00022801"/>
    </source>
</evidence>
<evidence type="ECO:0000313" key="20">
    <source>
        <dbReference type="EMBL" id="KAK4259474.1"/>
    </source>
</evidence>
<dbReference type="InterPro" id="IPR006085">
    <property type="entry name" value="XPG_DNA_repair_N"/>
</dbReference>
<keyword evidence="21" id="KW-1185">Reference proteome</keyword>
<evidence type="ECO:0000256" key="13">
    <source>
        <dbReference type="ARBA" id="ARBA00023125"/>
    </source>
</evidence>
<dbReference type="PROSITE" id="PS00842">
    <property type="entry name" value="XPG_2"/>
    <property type="match status" value="1"/>
</dbReference>
<evidence type="ECO:0000256" key="14">
    <source>
        <dbReference type="ARBA" id="ARBA00023204"/>
    </source>
</evidence>
<dbReference type="SUPFAM" id="SSF47807">
    <property type="entry name" value="5' to 3' exonuclease, C-terminal subdomain"/>
    <property type="match status" value="1"/>
</dbReference>
<keyword evidence="8" id="KW-0228">DNA excision</keyword>
<feature type="domain" description="XPG N-terminal" evidence="19">
    <location>
        <begin position="1"/>
        <end position="99"/>
    </location>
</feature>
<dbReference type="GO" id="GO:0035312">
    <property type="term" value="F:5'-3' DNA exonuclease activity"/>
    <property type="evidence" value="ECO:0007669"/>
    <property type="project" value="InterPro"/>
</dbReference>
<evidence type="ECO:0000256" key="10">
    <source>
        <dbReference type="ARBA" id="ARBA00022839"/>
    </source>
</evidence>
<keyword evidence="9" id="KW-0378">Hydrolase</keyword>
<evidence type="ECO:0000256" key="2">
    <source>
        <dbReference type="ARBA" id="ARBA00004123"/>
    </source>
</evidence>
<feature type="region of interest" description="Disordered" evidence="17">
    <location>
        <begin position="390"/>
        <end position="422"/>
    </location>
</feature>
<keyword evidence="10" id="KW-0269">Exonuclease</keyword>
<evidence type="ECO:0000259" key="18">
    <source>
        <dbReference type="SMART" id="SM00484"/>
    </source>
</evidence>
<dbReference type="PANTHER" id="PTHR11081:SF65">
    <property type="entry name" value="DNA DAMAGE-INDUCIBLE PROTEIN DIN7-RELATED"/>
    <property type="match status" value="1"/>
</dbReference>
<evidence type="ECO:0000256" key="12">
    <source>
        <dbReference type="ARBA" id="ARBA00022881"/>
    </source>
</evidence>
<comment type="caution">
    <text evidence="20">The sequence shown here is derived from an EMBL/GenBank/DDBJ whole genome shotgun (WGS) entry which is preliminary data.</text>
</comment>
<dbReference type="CDD" id="cd09908">
    <property type="entry name" value="H3TH_EXO1"/>
    <property type="match status" value="1"/>
</dbReference>
<dbReference type="Pfam" id="PF00752">
    <property type="entry name" value="XPG_N"/>
    <property type="match status" value="1"/>
</dbReference>
<evidence type="ECO:0000313" key="21">
    <source>
        <dbReference type="Proteomes" id="UP001293593"/>
    </source>
</evidence>
<comment type="similarity">
    <text evidence="3">Belongs to the XPG/RAD2 endonuclease family. EXO1 subfamily.</text>
</comment>
<dbReference type="GO" id="GO:0003677">
    <property type="term" value="F:DNA binding"/>
    <property type="evidence" value="ECO:0007669"/>
    <property type="project" value="UniProtKB-KW"/>
</dbReference>
<dbReference type="InterPro" id="IPR008918">
    <property type="entry name" value="HhH2"/>
</dbReference>
<dbReference type="PANTHER" id="PTHR11081">
    <property type="entry name" value="FLAP ENDONUCLEASE FAMILY MEMBER"/>
    <property type="match status" value="1"/>
</dbReference>
<evidence type="ECO:0000256" key="7">
    <source>
        <dbReference type="ARBA" id="ARBA00022763"/>
    </source>
</evidence>
<feature type="compositionally biased region" description="Polar residues" evidence="17">
    <location>
        <begin position="696"/>
        <end position="722"/>
    </location>
</feature>
<organism evidence="20 21">
    <name type="scientific">Acacia crassicarpa</name>
    <name type="common">northern wattle</name>
    <dbReference type="NCBI Taxonomy" id="499986"/>
    <lineage>
        <taxon>Eukaryota</taxon>
        <taxon>Viridiplantae</taxon>
        <taxon>Streptophyta</taxon>
        <taxon>Embryophyta</taxon>
        <taxon>Tracheophyta</taxon>
        <taxon>Spermatophyta</taxon>
        <taxon>Magnoliopsida</taxon>
        <taxon>eudicotyledons</taxon>
        <taxon>Gunneridae</taxon>
        <taxon>Pentapetalae</taxon>
        <taxon>rosids</taxon>
        <taxon>fabids</taxon>
        <taxon>Fabales</taxon>
        <taxon>Fabaceae</taxon>
        <taxon>Caesalpinioideae</taxon>
        <taxon>mimosoid clade</taxon>
        <taxon>Acacieae</taxon>
        <taxon>Acacia</taxon>
    </lineage>
</organism>
<dbReference type="PRINTS" id="PR00853">
    <property type="entry name" value="XPGRADSUPER"/>
</dbReference>
<accession>A0AAE1JUA1</accession>
<dbReference type="Gene3D" id="1.10.150.20">
    <property type="entry name" value="5' to 3' exonuclease, C-terminal subdomain"/>
    <property type="match status" value="1"/>
</dbReference>
<keyword evidence="12" id="KW-0267">Excision nuclease</keyword>
<dbReference type="SUPFAM" id="SSF88723">
    <property type="entry name" value="PIN domain-like"/>
    <property type="match status" value="1"/>
</dbReference>
<dbReference type="Pfam" id="PF00867">
    <property type="entry name" value="XPG_I"/>
    <property type="match status" value="1"/>
</dbReference>
<evidence type="ECO:0000256" key="3">
    <source>
        <dbReference type="ARBA" id="ARBA00010563"/>
    </source>
</evidence>
<evidence type="ECO:0000256" key="17">
    <source>
        <dbReference type="SAM" id="MobiDB-lite"/>
    </source>
</evidence>
<keyword evidence="5" id="KW-0540">Nuclease</keyword>
<dbReference type="AlphaFoldDB" id="A0AAE1JUA1"/>
<evidence type="ECO:0000256" key="5">
    <source>
        <dbReference type="ARBA" id="ARBA00022722"/>
    </source>
</evidence>
<evidence type="ECO:0000256" key="15">
    <source>
        <dbReference type="ARBA" id="ARBA00023242"/>
    </source>
</evidence>
<sequence>MGIQGLLPQLKSIMVPIHIKQFEGCYVAVDTYSWLHKGALCCSTELCKGIPTSRHIEYCMRKVNLLRHYNVKPILVFDGGLLPMKSEQENKRARARKENLARAVEHESHGNSAAAFECYQKALDISPLVAWELIQVLKQENVDYLVAPYEADSQMTFLAVSKQVEAVITEDSDLIPFGCPRIIFKMDKFGQAVEFQHSMLQKNKELSFEGFTHQMLLEMCILSGCDYLQSLPGMGLKRAHAIIKRFKSYDKALKHLRFNGVSVPSSYEESFQKAILTFQYQRVYNPINEDIVHLSDVPADIGDDLDFLGPSMPKEIAQGIAKGNLDPFTKMPFQVENLATGLAMERASEIKTPHSKATKKKIDLPVQKNILTKYFCFASLEAKRKFIAPRMSPSATDQSTPGSSSVISEDHETLETAAPKTNSSASSLVDYTILSNVPPVNNHDESGLSAKFSELLESSRFSEDMAGERRKNPEHTILQKPIEPIHKPCLGLYKEHKDSNVKDTSEGKTTEATRKVLVRSPYFQHEQVEKDNCDQKPDCLIKDDFAIDKQGNTISDRALGKFEDTIERKTPPATRKILVRSPFFQHDQVENNDCDQKQECLVKDDAVIGKHRNTISDIALSKVEDNRKTPQATRKILVRSPFFQHEPVEKNNCDQEQDCLVKDDIAIGEPKNTISENHRMNKVLKRKISPADSAQRENLQPGNMHSASTLPDNGGCDQNSNRTFKEGNSEEKFGANISHLGQYSKISEESLEKFTSMLSSFRYTSSGSRASGLRAPLKDVQNTCKTRPKPVDFEQFAFVPKKQKTDRVSRRG</sequence>